<evidence type="ECO:0000256" key="3">
    <source>
        <dbReference type="ARBA" id="ARBA00022643"/>
    </source>
</evidence>
<feature type="binding site" evidence="9">
    <location>
        <position position="234"/>
    </location>
    <ligand>
        <name>FMN</name>
        <dbReference type="ChEBI" id="CHEBI:58210"/>
    </ligand>
</feature>
<gene>
    <name evidence="11" type="ORF">MFMK1_000461</name>
</gene>
<dbReference type="Proteomes" id="UP001329915">
    <property type="component" value="Chromosome"/>
</dbReference>
<evidence type="ECO:0000256" key="9">
    <source>
        <dbReference type="PIRSR" id="PIRSR000138-2"/>
    </source>
</evidence>
<accession>A0AAU0UKC6</accession>
<evidence type="ECO:0000256" key="7">
    <source>
        <dbReference type="ARBA" id="ARBA00048754"/>
    </source>
</evidence>
<evidence type="ECO:0000256" key="1">
    <source>
        <dbReference type="ARBA" id="ARBA00001917"/>
    </source>
</evidence>
<feature type="binding site" evidence="9">
    <location>
        <begin position="290"/>
        <end position="291"/>
    </location>
    <ligand>
        <name>FMN</name>
        <dbReference type="ChEBI" id="CHEBI:58210"/>
    </ligand>
</feature>
<feature type="binding site" evidence="9">
    <location>
        <begin position="267"/>
        <end position="271"/>
    </location>
    <ligand>
        <name>FMN</name>
        <dbReference type="ChEBI" id="CHEBI:58210"/>
    </ligand>
</feature>
<dbReference type="KEGG" id="dbc:MFMK1_000461"/>
<evidence type="ECO:0000256" key="8">
    <source>
        <dbReference type="PIRSR" id="PIRSR000138-1"/>
    </source>
</evidence>
<dbReference type="AlphaFoldDB" id="A0AAU0UKC6"/>
<dbReference type="PANTHER" id="PTHR10578">
    <property type="entry name" value="S -2-HYDROXY-ACID OXIDASE-RELATED"/>
    <property type="match status" value="1"/>
</dbReference>
<dbReference type="PANTHER" id="PTHR10578:SF107">
    <property type="entry name" value="2-HYDROXYACID OXIDASE 1"/>
    <property type="match status" value="1"/>
</dbReference>
<comment type="similarity">
    <text evidence="5">Belongs to the FMN-dependent alpha-hydroxy acid dehydrogenase family.</text>
</comment>
<dbReference type="InterPro" id="IPR013785">
    <property type="entry name" value="Aldolase_TIM"/>
</dbReference>
<dbReference type="InterPro" id="IPR012133">
    <property type="entry name" value="Alpha-hydoxy_acid_DH_FMN"/>
</dbReference>
<proteinExistence type="inferred from homology"/>
<feature type="active site" description="Proton acceptor" evidence="8">
    <location>
        <position position="236"/>
    </location>
</feature>
<dbReference type="EMBL" id="CP121694">
    <property type="protein sequence ID" value="WRO20677.1"/>
    <property type="molecule type" value="Genomic_DNA"/>
</dbReference>
<dbReference type="InterPro" id="IPR000262">
    <property type="entry name" value="FMN-dep_DH"/>
</dbReference>
<evidence type="ECO:0000313" key="11">
    <source>
        <dbReference type="EMBL" id="WRO20677.1"/>
    </source>
</evidence>
<feature type="binding site" evidence="9">
    <location>
        <position position="239"/>
    </location>
    <ligand>
        <name>glyoxylate</name>
        <dbReference type="ChEBI" id="CHEBI:36655"/>
    </ligand>
</feature>
<evidence type="ECO:0000256" key="6">
    <source>
        <dbReference type="ARBA" id="ARBA00029513"/>
    </source>
</evidence>
<dbReference type="CDD" id="cd02809">
    <property type="entry name" value="alpha_hydroxyacid_oxid_FMN"/>
    <property type="match status" value="1"/>
</dbReference>
<dbReference type="InterPro" id="IPR037396">
    <property type="entry name" value="FMN_HAD"/>
</dbReference>
<evidence type="ECO:0000256" key="4">
    <source>
        <dbReference type="ARBA" id="ARBA00023002"/>
    </source>
</evidence>
<keyword evidence="4" id="KW-0560">Oxidoreductase</keyword>
<feature type="binding site" evidence="9">
    <location>
        <position position="212"/>
    </location>
    <ligand>
        <name>FMN</name>
        <dbReference type="ChEBI" id="CHEBI:58210"/>
    </ligand>
</feature>
<dbReference type="SUPFAM" id="SSF51395">
    <property type="entry name" value="FMN-linked oxidoreductases"/>
    <property type="match status" value="1"/>
</dbReference>
<dbReference type="PIRSF" id="PIRSF000138">
    <property type="entry name" value="Al-hdrx_acd_dh"/>
    <property type="match status" value="1"/>
</dbReference>
<comment type="cofactor">
    <cofactor evidence="1">
        <name>FMN</name>
        <dbReference type="ChEBI" id="CHEBI:58210"/>
    </cofactor>
</comment>
<dbReference type="GO" id="GO:0010181">
    <property type="term" value="F:FMN binding"/>
    <property type="evidence" value="ECO:0007669"/>
    <property type="project" value="InterPro"/>
</dbReference>
<feature type="binding site" evidence="9">
    <location>
        <position position="236"/>
    </location>
    <ligand>
        <name>FMN</name>
        <dbReference type="ChEBI" id="CHEBI:58210"/>
    </ligand>
</feature>
<keyword evidence="3 9" id="KW-0288">FMN</keyword>
<keyword evidence="12" id="KW-1185">Reference proteome</keyword>
<keyword evidence="2 9" id="KW-0285">Flavoprotein</keyword>
<name>A0AAU0UKC6_9FIRM</name>
<organism evidence="11 12">
    <name type="scientific">Metallumcola ferriviriculae</name>
    <dbReference type="NCBI Taxonomy" id="3039180"/>
    <lineage>
        <taxon>Bacteria</taxon>
        <taxon>Bacillati</taxon>
        <taxon>Bacillota</taxon>
        <taxon>Clostridia</taxon>
        <taxon>Neomoorellales</taxon>
        <taxon>Desulfitibacteraceae</taxon>
        <taxon>Metallumcola</taxon>
    </lineage>
</organism>
<dbReference type="Gene3D" id="3.20.20.70">
    <property type="entry name" value="Aldolase class I"/>
    <property type="match status" value="1"/>
</dbReference>
<comment type="catalytic activity">
    <reaction evidence="7">
        <text>(S)-lactate + O2 = pyruvate + H2O2</text>
        <dbReference type="Rhea" id="RHEA:55868"/>
        <dbReference type="ChEBI" id="CHEBI:15361"/>
        <dbReference type="ChEBI" id="CHEBI:15379"/>
        <dbReference type="ChEBI" id="CHEBI:16240"/>
        <dbReference type="ChEBI" id="CHEBI:16651"/>
    </reaction>
    <physiologicalReaction direction="left-to-right" evidence="7">
        <dbReference type="Rhea" id="RHEA:55869"/>
    </physiologicalReaction>
</comment>
<evidence type="ECO:0000259" key="10">
    <source>
        <dbReference type="PROSITE" id="PS51349"/>
    </source>
</evidence>
<evidence type="ECO:0000256" key="5">
    <source>
        <dbReference type="ARBA" id="ARBA00024042"/>
    </source>
</evidence>
<dbReference type="GO" id="GO:0016491">
    <property type="term" value="F:oxidoreductase activity"/>
    <property type="evidence" value="ECO:0007669"/>
    <property type="project" value="UniProtKB-KW"/>
</dbReference>
<dbReference type="PROSITE" id="PS51349">
    <property type="entry name" value="FMN_HYDROXY_ACID_DH_2"/>
    <property type="match status" value="1"/>
</dbReference>
<evidence type="ECO:0000256" key="2">
    <source>
        <dbReference type="ARBA" id="ARBA00022630"/>
    </source>
</evidence>
<dbReference type="RefSeq" id="WP_366923563.1">
    <property type="nucleotide sequence ID" value="NZ_CP121694.1"/>
</dbReference>
<sequence length="338" mass="34749">MDLNKVREIAKDRMKGYCRVCPVCDGRACAGQVPGIGGTGTGSAFSANLNALAKVKLNLRTIHEAVNPDLSIAVFGEKLNTPILAAPITGASINMGGAISEREMVDAMLQGTLAAGSLGMTGDTGVPSMYDDGLAGIRAVNGRGIPFIKPRSNDEIKKRIEKAEEAGALAVGVDVDGAGLITMALNGQPVGPKSFKDIKELVSFTELPFIIKGIMTADEAETVAAAGVSAIVISNHGGRVLDYAQGAARVLPAIADRLDGKLTIFADGGVRAGTDVLKLLALGADAVLVGRPLIIGAFGGDREGVKLTIETYTKQLLQAMILTGTAKASDVPQGVVVS</sequence>
<dbReference type="Pfam" id="PF01070">
    <property type="entry name" value="FMN_dh"/>
    <property type="match status" value="2"/>
</dbReference>
<evidence type="ECO:0000313" key="12">
    <source>
        <dbReference type="Proteomes" id="UP001329915"/>
    </source>
</evidence>
<reference evidence="11 12" key="1">
    <citation type="submission" date="2023-04" db="EMBL/GenBank/DDBJ databases">
        <authorList>
            <person name="Hsu D."/>
        </authorList>
    </citation>
    <scope>NUCLEOTIDE SEQUENCE [LARGE SCALE GENOMIC DNA]</scope>
    <source>
        <strain evidence="11 12">MK1</strain>
    </source>
</reference>
<feature type="domain" description="FMN hydroxy acid dehydrogenase" evidence="10">
    <location>
        <begin position="37"/>
        <end position="338"/>
    </location>
</feature>
<protein>
    <recommendedName>
        <fullName evidence="6">L-lactate oxidase</fullName>
    </recommendedName>
</protein>